<evidence type="ECO:0000256" key="3">
    <source>
        <dbReference type="ARBA" id="ARBA00022475"/>
    </source>
</evidence>
<comment type="caution">
    <text evidence="10">The sequence shown here is derived from an EMBL/GenBank/DDBJ whole genome shotgun (WGS) entry which is preliminary data.</text>
</comment>
<keyword evidence="2" id="KW-0813">Transport</keyword>
<feature type="region of interest" description="Disordered" evidence="7">
    <location>
        <begin position="1"/>
        <end position="26"/>
    </location>
</feature>
<protein>
    <submittedName>
        <fullName evidence="10">Puromycin resistance protein pur8</fullName>
    </submittedName>
</protein>
<organism evidence="10 11">
    <name type="scientific">Modestobacter caceresii</name>
    <dbReference type="NCBI Taxonomy" id="1522368"/>
    <lineage>
        <taxon>Bacteria</taxon>
        <taxon>Bacillati</taxon>
        <taxon>Actinomycetota</taxon>
        <taxon>Actinomycetes</taxon>
        <taxon>Geodermatophilales</taxon>
        <taxon>Geodermatophilaceae</taxon>
        <taxon>Modestobacter</taxon>
    </lineage>
</organism>
<evidence type="ECO:0000259" key="9">
    <source>
        <dbReference type="PROSITE" id="PS50850"/>
    </source>
</evidence>
<dbReference type="AlphaFoldDB" id="A0A098YC03"/>
<dbReference type="InterPro" id="IPR011701">
    <property type="entry name" value="MFS"/>
</dbReference>
<dbReference type="PANTHER" id="PTHR42718">
    <property type="entry name" value="MAJOR FACILITATOR SUPERFAMILY MULTIDRUG TRANSPORTER MFSC"/>
    <property type="match status" value="1"/>
</dbReference>
<dbReference type="RefSeq" id="WP_052090624.1">
    <property type="nucleotide sequence ID" value="NZ_JPMX01000008.1"/>
</dbReference>
<feature type="transmembrane region" description="Helical" evidence="8">
    <location>
        <begin position="101"/>
        <end position="119"/>
    </location>
</feature>
<feature type="transmembrane region" description="Helical" evidence="8">
    <location>
        <begin position="253"/>
        <end position="272"/>
    </location>
</feature>
<dbReference type="Proteomes" id="UP000029713">
    <property type="component" value="Unassembled WGS sequence"/>
</dbReference>
<feature type="transmembrane region" description="Helical" evidence="8">
    <location>
        <begin position="328"/>
        <end position="349"/>
    </location>
</feature>
<dbReference type="CDD" id="cd17321">
    <property type="entry name" value="MFS_MMR_MDR_like"/>
    <property type="match status" value="1"/>
</dbReference>
<dbReference type="GO" id="GO:0005886">
    <property type="term" value="C:plasma membrane"/>
    <property type="evidence" value="ECO:0007669"/>
    <property type="project" value="UniProtKB-SubCell"/>
</dbReference>
<dbReference type="InterPro" id="IPR004638">
    <property type="entry name" value="EmrB-like"/>
</dbReference>
<evidence type="ECO:0000256" key="5">
    <source>
        <dbReference type="ARBA" id="ARBA00022989"/>
    </source>
</evidence>
<feature type="transmembrane region" description="Helical" evidence="8">
    <location>
        <begin position="69"/>
        <end position="89"/>
    </location>
</feature>
<keyword evidence="11" id="KW-1185">Reference proteome</keyword>
<comment type="subcellular location">
    <subcellularLocation>
        <location evidence="1">Cell membrane</location>
        <topology evidence="1">Multi-pass membrane protein</topology>
    </subcellularLocation>
</comment>
<feature type="transmembrane region" description="Helical" evidence="8">
    <location>
        <begin position="385"/>
        <end position="411"/>
    </location>
</feature>
<feature type="transmembrane region" description="Helical" evidence="8">
    <location>
        <begin position="432"/>
        <end position="451"/>
    </location>
</feature>
<keyword evidence="5 8" id="KW-1133">Transmembrane helix</keyword>
<keyword evidence="4 8" id="KW-0812">Transmembrane</keyword>
<dbReference type="PRINTS" id="PR01036">
    <property type="entry name" value="TCRTETB"/>
</dbReference>
<feature type="transmembrane region" description="Helical" evidence="8">
    <location>
        <begin position="131"/>
        <end position="149"/>
    </location>
</feature>
<dbReference type="GO" id="GO:0022857">
    <property type="term" value="F:transmembrane transporter activity"/>
    <property type="evidence" value="ECO:0007669"/>
    <property type="project" value="InterPro"/>
</dbReference>
<dbReference type="Gene3D" id="1.20.1250.20">
    <property type="entry name" value="MFS general substrate transporter like domains"/>
    <property type="match status" value="1"/>
</dbReference>
<dbReference type="InterPro" id="IPR020846">
    <property type="entry name" value="MFS_dom"/>
</dbReference>
<evidence type="ECO:0000256" key="6">
    <source>
        <dbReference type="ARBA" id="ARBA00023136"/>
    </source>
</evidence>
<sequence length="503" mass="51825">MPADSLIPPSRSIDPDVPPLPEPDADGPDPRRWLALAVIAVAQLMVVLDASIVNIALPDAGLDLGISAANIQWVVTAYTLAFGGLLLLGGRIADFTGRKRAFLIGLIGFAGASALGGLAPNQELLFAARGLQGAFAALLAPAALSLLAVTFTDPKERARAFGVFGAISGGGAAIGLILGGVLTEYASWRWTLGVNVPIALATAVFAIGLVKESRAAGDRRYDVPGVLLSAAGLVSLVYGFSKAAEEGVGWTDPVTLTLLAAAAVLLVTFVLYEQRASHPLLPLRVVLDRNRGGSYLVFLLVGAGIFAIFLFLTFYFQQTLGYSPLDSGFAFLPFSGGIIVGAGIVSQVLPRIGPRPLIIGGLVLAALGMLWLTRIGETSSYVTEVLPALLAISLGMAAVFVPASSTALVGVESHDTGIASAVLNTSQQVGGSLGLALLNTFYASAVTGYLVDNPGAAPGAAFVQGYHVAFIWAAVFLAVALVISIVLIRAKKDDLPAEMVLAA</sequence>
<keyword evidence="3" id="KW-1003">Cell membrane</keyword>
<evidence type="ECO:0000256" key="1">
    <source>
        <dbReference type="ARBA" id="ARBA00004651"/>
    </source>
</evidence>
<accession>A0A098YC03</accession>
<dbReference type="PROSITE" id="PS50850">
    <property type="entry name" value="MFS"/>
    <property type="match status" value="1"/>
</dbReference>
<dbReference type="Gene3D" id="1.20.1720.10">
    <property type="entry name" value="Multidrug resistance protein D"/>
    <property type="match status" value="1"/>
</dbReference>
<feature type="transmembrane region" description="Helical" evidence="8">
    <location>
        <begin position="33"/>
        <end position="57"/>
    </location>
</feature>
<evidence type="ECO:0000256" key="8">
    <source>
        <dbReference type="SAM" id="Phobius"/>
    </source>
</evidence>
<keyword evidence="6 8" id="KW-0472">Membrane</keyword>
<evidence type="ECO:0000256" key="7">
    <source>
        <dbReference type="SAM" id="MobiDB-lite"/>
    </source>
</evidence>
<evidence type="ECO:0000256" key="2">
    <source>
        <dbReference type="ARBA" id="ARBA00022448"/>
    </source>
</evidence>
<feature type="transmembrane region" description="Helical" evidence="8">
    <location>
        <begin position="161"/>
        <end position="182"/>
    </location>
</feature>
<dbReference type="EMBL" id="JPMX01000008">
    <property type="protein sequence ID" value="KGH48333.1"/>
    <property type="molecule type" value="Genomic_DNA"/>
</dbReference>
<dbReference type="SUPFAM" id="SSF103473">
    <property type="entry name" value="MFS general substrate transporter"/>
    <property type="match status" value="1"/>
</dbReference>
<name>A0A098YC03_9ACTN</name>
<evidence type="ECO:0000313" key="11">
    <source>
        <dbReference type="Proteomes" id="UP000029713"/>
    </source>
</evidence>
<dbReference type="InterPro" id="IPR036259">
    <property type="entry name" value="MFS_trans_sf"/>
</dbReference>
<feature type="transmembrane region" description="Helical" evidence="8">
    <location>
        <begin position="221"/>
        <end position="241"/>
    </location>
</feature>
<feature type="domain" description="Major facilitator superfamily (MFS) profile" evidence="9">
    <location>
        <begin position="35"/>
        <end position="492"/>
    </location>
</feature>
<dbReference type="PANTHER" id="PTHR42718:SF46">
    <property type="entry name" value="BLR6921 PROTEIN"/>
    <property type="match status" value="1"/>
</dbReference>
<feature type="transmembrane region" description="Helical" evidence="8">
    <location>
        <begin position="293"/>
        <end position="316"/>
    </location>
</feature>
<feature type="transmembrane region" description="Helical" evidence="8">
    <location>
        <begin position="466"/>
        <end position="488"/>
    </location>
</feature>
<proteinExistence type="predicted"/>
<dbReference type="OrthoDB" id="4080117at2"/>
<feature type="transmembrane region" description="Helical" evidence="8">
    <location>
        <begin position="356"/>
        <end position="373"/>
    </location>
</feature>
<feature type="transmembrane region" description="Helical" evidence="8">
    <location>
        <begin position="188"/>
        <end position="209"/>
    </location>
</feature>
<reference evidence="10 11" key="1">
    <citation type="submission" date="2014-07" db="EMBL/GenBank/DDBJ databases">
        <title>Biosystematic studies on Modestobacter strains isolated from extreme hyper-arid desert soil and from historic building.</title>
        <authorList>
            <person name="Bukarasam K."/>
            <person name="Bull A."/>
            <person name="Girard G."/>
            <person name="van Wezel G."/>
            <person name="Goodfellow M."/>
        </authorList>
    </citation>
    <scope>NUCLEOTIDE SEQUENCE [LARGE SCALE GENOMIC DNA]</scope>
    <source>
        <strain evidence="10 11">KNN45-2b</strain>
    </source>
</reference>
<evidence type="ECO:0000313" key="10">
    <source>
        <dbReference type="EMBL" id="KGH48333.1"/>
    </source>
</evidence>
<evidence type="ECO:0000256" key="4">
    <source>
        <dbReference type="ARBA" id="ARBA00022692"/>
    </source>
</evidence>
<dbReference type="Pfam" id="PF07690">
    <property type="entry name" value="MFS_1"/>
    <property type="match status" value="1"/>
</dbReference>
<dbReference type="NCBIfam" id="TIGR00711">
    <property type="entry name" value="efflux_EmrB"/>
    <property type="match status" value="1"/>
</dbReference>
<gene>
    <name evidence="10" type="ORF">IN07_02885</name>
</gene>